<dbReference type="Proteomes" id="UP000823749">
    <property type="component" value="Chromosome 10"/>
</dbReference>
<dbReference type="GO" id="GO:0005509">
    <property type="term" value="F:calcium ion binding"/>
    <property type="evidence" value="ECO:0007669"/>
    <property type="project" value="InterPro"/>
</dbReference>
<dbReference type="SMART" id="SM00054">
    <property type="entry name" value="EFh"/>
    <property type="match status" value="1"/>
</dbReference>
<dbReference type="CDD" id="cd00051">
    <property type="entry name" value="EFh"/>
    <property type="match status" value="1"/>
</dbReference>
<dbReference type="Pfam" id="PF13202">
    <property type="entry name" value="EF-hand_5"/>
    <property type="match status" value="1"/>
</dbReference>
<dbReference type="SUPFAM" id="SSF47473">
    <property type="entry name" value="EF-hand"/>
    <property type="match status" value="1"/>
</dbReference>
<evidence type="ECO:0000313" key="4">
    <source>
        <dbReference type="Proteomes" id="UP000823749"/>
    </source>
</evidence>
<feature type="domain" description="EF-hand" evidence="2">
    <location>
        <begin position="45"/>
        <end position="80"/>
    </location>
</feature>
<dbReference type="InterPro" id="IPR018247">
    <property type="entry name" value="EF_Hand_1_Ca_BS"/>
</dbReference>
<keyword evidence="1" id="KW-0106">Calcium</keyword>
<dbReference type="Gene3D" id="1.10.238.10">
    <property type="entry name" value="EF-hand"/>
    <property type="match status" value="1"/>
</dbReference>
<accession>A0AAV6IMW7</accession>
<dbReference type="PROSITE" id="PS00018">
    <property type="entry name" value="EF_HAND_1"/>
    <property type="match status" value="1"/>
</dbReference>
<keyword evidence="4" id="KW-1185">Reference proteome</keyword>
<evidence type="ECO:0000313" key="3">
    <source>
        <dbReference type="EMBL" id="KAG5528782.1"/>
    </source>
</evidence>
<comment type="caution">
    <text evidence="3">The sequence shown here is derived from an EMBL/GenBank/DDBJ whole genome shotgun (WGS) entry which is preliminary data.</text>
</comment>
<gene>
    <name evidence="3" type="ORF">RHGRI_029445</name>
</gene>
<proteinExistence type="predicted"/>
<dbReference type="InterPro" id="IPR011992">
    <property type="entry name" value="EF-hand-dom_pair"/>
</dbReference>
<reference evidence="3" key="1">
    <citation type="submission" date="2020-08" db="EMBL/GenBank/DDBJ databases">
        <title>Plant Genome Project.</title>
        <authorList>
            <person name="Zhang R.-G."/>
        </authorList>
    </citation>
    <scope>NUCLEOTIDE SEQUENCE</scope>
    <source>
        <strain evidence="3">WSP0</strain>
        <tissue evidence="3">Leaf</tissue>
    </source>
</reference>
<evidence type="ECO:0000259" key="2">
    <source>
        <dbReference type="PROSITE" id="PS50222"/>
    </source>
</evidence>
<organism evidence="3 4">
    <name type="scientific">Rhododendron griersonianum</name>
    <dbReference type="NCBI Taxonomy" id="479676"/>
    <lineage>
        <taxon>Eukaryota</taxon>
        <taxon>Viridiplantae</taxon>
        <taxon>Streptophyta</taxon>
        <taxon>Embryophyta</taxon>
        <taxon>Tracheophyta</taxon>
        <taxon>Spermatophyta</taxon>
        <taxon>Magnoliopsida</taxon>
        <taxon>eudicotyledons</taxon>
        <taxon>Gunneridae</taxon>
        <taxon>Pentapetalae</taxon>
        <taxon>asterids</taxon>
        <taxon>Ericales</taxon>
        <taxon>Ericaceae</taxon>
        <taxon>Ericoideae</taxon>
        <taxon>Rhodoreae</taxon>
        <taxon>Rhododendron</taxon>
    </lineage>
</organism>
<dbReference type="EMBL" id="JACTNZ010000010">
    <property type="protein sequence ID" value="KAG5528782.1"/>
    <property type="molecule type" value="Genomic_DNA"/>
</dbReference>
<name>A0AAV6IMW7_9ERIC</name>
<dbReference type="AlphaFoldDB" id="A0AAV6IMW7"/>
<dbReference type="PROSITE" id="PS50222">
    <property type="entry name" value="EF_HAND_2"/>
    <property type="match status" value="1"/>
</dbReference>
<protein>
    <recommendedName>
        <fullName evidence="2">EF-hand domain-containing protein</fullName>
    </recommendedName>
</protein>
<dbReference type="InterPro" id="IPR002048">
    <property type="entry name" value="EF_hand_dom"/>
</dbReference>
<evidence type="ECO:0000256" key="1">
    <source>
        <dbReference type="ARBA" id="ARBA00022837"/>
    </source>
</evidence>
<sequence>MSKISFLSFKYGSSNSMNSSVISTPVSLPRERQRSNLSTQVNFQPNMAEMKKVFDKFDTNKDGKISREEYKLAVKVMGAANTEKEVARAF</sequence>